<feature type="compositionally biased region" description="Acidic residues" evidence="1">
    <location>
        <begin position="114"/>
        <end position="123"/>
    </location>
</feature>
<protein>
    <submittedName>
        <fullName evidence="2">Uncharacterized protein</fullName>
    </submittedName>
</protein>
<reference evidence="2" key="2">
    <citation type="submission" date="2023-05" db="EMBL/GenBank/DDBJ databases">
        <authorList>
            <consortium name="Lawrence Berkeley National Laboratory"/>
            <person name="Steindorff A."/>
            <person name="Hensen N."/>
            <person name="Bonometti L."/>
            <person name="Westerberg I."/>
            <person name="Brannstrom I.O."/>
            <person name="Guillou S."/>
            <person name="Cros-Aarteil S."/>
            <person name="Calhoun S."/>
            <person name="Haridas S."/>
            <person name="Kuo A."/>
            <person name="Mondo S."/>
            <person name="Pangilinan J."/>
            <person name="Riley R."/>
            <person name="Labutti K."/>
            <person name="Andreopoulos B."/>
            <person name="Lipzen A."/>
            <person name="Chen C."/>
            <person name="Yanf M."/>
            <person name="Daum C."/>
            <person name="Ng V."/>
            <person name="Clum A."/>
            <person name="Ohm R."/>
            <person name="Martin F."/>
            <person name="Silar P."/>
            <person name="Natvig D."/>
            <person name="Lalanne C."/>
            <person name="Gautier V."/>
            <person name="Ament-Velasquez S.L."/>
            <person name="Kruys A."/>
            <person name="Hutchinson M.I."/>
            <person name="Powell A.J."/>
            <person name="Barry K."/>
            <person name="Miller A.N."/>
            <person name="Grigoriev I.V."/>
            <person name="Debuchy R."/>
            <person name="Gladieux P."/>
            <person name="Thoren M.H."/>
            <person name="Johannesson H."/>
        </authorList>
    </citation>
    <scope>NUCLEOTIDE SEQUENCE</scope>
    <source>
        <strain evidence="2">PSN243</strain>
    </source>
</reference>
<keyword evidence="3" id="KW-1185">Reference proteome</keyword>
<gene>
    <name evidence="2" type="ORF">QBC34DRAFT_374392</name>
</gene>
<feature type="compositionally biased region" description="Basic and acidic residues" evidence="1">
    <location>
        <begin position="26"/>
        <end position="35"/>
    </location>
</feature>
<feature type="compositionally biased region" description="Basic and acidic residues" evidence="1">
    <location>
        <begin position="101"/>
        <end position="113"/>
    </location>
</feature>
<reference evidence="2" key="1">
    <citation type="journal article" date="2023" name="Mol. Phylogenet. Evol.">
        <title>Genome-scale phylogeny and comparative genomics of the fungal order Sordariales.</title>
        <authorList>
            <person name="Hensen N."/>
            <person name="Bonometti L."/>
            <person name="Westerberg I."/>
            <person name="Brannstrom I.O."/>
            <person name="Guillou S."/>
            <person name="Cros-Aarteil S."/>
            <person name="Calhoun S."/>
            <person name="Haridas S."/>
            <person name="Kuo A."/>
            <person name="Mondo S."/>
            <person name="Pangilinan J."/>
            <person name="Riley R."/>
            <person name="LaButti K."/>
            <person name="Andreopoulos B."/>
            <person name="Lipzen A."/>
            <person name="Chen C."/>
            <person name="Yan M."/>
            <person name="Daum C."/>
            <person name="Ng V."/>
            <person name="Clum A."/>
            <person name="Steindorff A."/>
            <person name="Ohm R.A."/>
            <person name="Martin F."/>
            <person name="Silar P."/>
            <person name="Natvig D.O."/>
            <person name="Lalanne C."/>
            <person name="Gautier V."/>
            <person name="Ament-Velasquez S.L."/>
            <person name="Kruys A."/>
            <person name="Hutchinson M.I."/>
            <person name="Powell A.J."/>
            <person name="Barry K."/>
            <person name="Miller A.N."/>
            <person name="Grigoriev I.V."/>
            <person name="Debuchy R."/>
            <person name="Gladieux P."/>
            <person name="Hiltunen Thoren M."/>
            <person name="Johannesson H."/>
        </authorList>
    </citation>
    <scope>NUCLEOTIDE SEQUENCE</scope>
    <source>
        <strain evidence="2">PSN243</strain>
    </source>
</reference>
<name>A0AAV9H495_9PEZI</name>
<feature type="region of interest" description="Disordered" evidence="1">
    <location>
        <begin position="1"/>
        <end position="40"/>
    </location>
</feature>
<sequence length="259" mass="29883">MATNHGGTELQLEHGQSSNEEDAVDDRDAKGEATKPRVITMDGMSLSFEFEDRPVIQSIERDDEVNDYVIAEDQDEDDICLVTRLDRPTLPATPRSSTPKVDPHEAKKDKEYDSDSTDSDDEEPAKPAKDEKPGAYFGRLSSDQRKTFLERLKQAGEDILWMLSPTDFKILTGYDRSCHTCYFVKGAKRLKPTTRFRNDLRRLWYFKVYPGLKHHLRRQARKKLSRDERTSRRKTRPPPNKPSPLRQSWLPSDLDGTKD</sequence>
<feature type="compositionally biased region" description="Acidic residues" evidence="1">
    <location>
        <begin position="61"/>
        <end position="73"/>
    </location>
</feature>
<feature type="region of interest" description="Disordered" evidence="1">
    <location>
        <begin position="217"/>
        <end position="259"/>
    </location>
</feature>
<organism evidence="2 3">
    <name type="scientific">Podospora aff. communis PSN243</name>
    <dbReference type="NCBI Taxonomy" id="3040156"/>
    <lineage>
        <taxon>Eukaryota</taxon>
        <taxon>Fungi</taxon>
        <taxon>Dikarya</taxon>
        <taxon>Ascomycota</taxon>
        <taxon>Pezizomycotina</taxon>
        <taxon>Sordariomycetes</taxon>
        <taxon>Sordariomycetidae</taxon>
        <taxon>Sordariales</taxon>
        <taxon>Podosporaceae</taxon>
        <taxon>Podospora</taxon>
    </lineage>
</organism>
<feature type="region of interest" description="Disordered" evidence="1">
    <location>
        <begin position="85"/>
        <end position="138"/>
    </location>
</feature>
<accession>A0AAV9H495</accession>
<dbReference type="Proteomes" id="UP001321760">
    <property type="component" value="Unassembled WGS sequence"/>
</dbReference>
<evidence type="ECO:0000313" key="2">
    <source>
        <dbReference type="EMBL" id="KAK4455561.1"/>
    </source>
</evidence>
<feature type="compositionally biased region" description="Basic and acidic residues" evidence="1">
    <location>
        <begin position="124"/>
        <end position="133"/>
    </location>
</feature>
<proteinExistence type="predicted"/>
<dbReference type="EMBL" id="MU865914">
    <property type="protein sequence ID" value="KAK4455561.1"/>
    <property type="molecule type" value="Genomic_DNA"/>
</dbReference>
<evidence type="ECO:0000256" key="1">
    <source>
        <dbReference type="SAM" id="MobiDB-lite"/>
    </source>
</evidence>
<feature type="region of interest" description="Disordered" evidence="1">
    <location>
        <begin position="52"/>
        <end position="73"/>
    </location>
</feature>
<dbReference type="AlphaFoldDB" id="A0AAV9H495"/>
<evidence type="ECO:0000313" key="3">
    <source>
        <dbReference type="Proteomes" id="UP001321760"/>
    </source>
</evidence>
<comment type="caution">
    <text evidence="2">The sequence shown here is derived from an EMBL/GenBank/DDBJ whole genome shotgun (WGS) entry which is preliminary data.</text>
</comment>